<feature type="transmembrane region" description="Helical" evidence="1">
    <location>
        <begin position="40"/>
        <end position="59"/>
    </location>
</feature>
<keyword evidence="1" id="KW-0812">Transmembrane</keyword>
<feature type="transmembrane region" description="Helical" evidence="1">
    <location>
        <begin position="123"/>
        <end position="144"/>
    </location>
</feature>
<feature type="transmembrane region" description="Helical" evidence="1">
    <location>
        <begin position="71"/>
        <end position="92"/>
    </location>
</feature>
<evidence type="ECO:0000313" key="3">
    <source>
        <dbReference type="Proteomes" id="UP000295621"/>
    </source>
</evidence>
<feature type="transmembrane region" description="Helical" evidence="1">
    <location>
        <begin position="397"/>
        <end position="424"/>
    </location>
</feature>
<dbReference type="Proteomes" id="UP000295621">
    <property type="component" value="Unassembled WGS sequence"/>
</dbReference>
<evidence type="ECO:0000256" key="1">
    <source>
        <dbReference type="SAM" id="Phobius"/>
    </source>
</evidence>
<feature type="transmembrane region" description="Helical" evidence="1">
    <location>
        <begin position="181"/>
        <end position="200"/>
    </location>
</feature>
<feature type="transmembrane region" description="Helical" evidence="1">
    <location>
        <begin position="356"/>
        <end position="377"/>
    </location>
</feature>
<keyword evidence="1" id="KW-1133">Transmembrane helix</keyword>
<comment type="caution">
    <text evidence="2">The sequence shown here is derived from an EMBL/GenBank/DDBJ whole genome shotgun (WGS) entry which is preliminary data.</text>
</comment>
<accession>A0A4R4RML1</accession>
<protein>
    <submittedName>
        <fullName evidence="2">Uncharacterized protein</fullName>
    </submittedName>
</protein>
<keyword evidence="3" id="KW-1185">Reference proteome</keyword>
<gene>
    <name evidence="2" type="ORF">E1212_13415</name>
</gene>
<keyword evidence="1" id="KW-0472">Membrane</keyword>
<feature type="transmembrane region" description="Helical" evidence="1">
    <location>
        <begin position="212"/>
        <end position="232"/>
    </location>
</feature>
<dbReference type="RefSeq" id="WP_131983214.1">
    <property type="nucleotide sequence ID" value="NZ_SMKL01000026.1"/>
</dbReference>
<reference evidence="2 3" key="1">
    <citation type="submission" date="2019-02" db="EMBL/GenBank/DDBJ databases">
        <title>Draft genome sequences of novel Actinobacteria.</title>
        <authorList>
            <person name="Sahin N."/>
            <person name="Ay H."/>
            <person name="Saygin H."/>
        </authorList>
    </citation>
    <scope>NUCLEOTIDE SEQUENCE [LARGE SCALE GENOMIC DNA]</scope>
    <source>
        <strain evidence="2 3">KC603</strain>
    </source>
</reference>
<dbReference type="AlphaFoldDB" id="A0A4R4RML1"/>
<proteinExistence type="predicted"/>
<name>A0A4R4RML1_9ACTN</name>
<dbReference type="EMBL" id="SMKL01000026">
    <property type="protein sequence ID" value="TDC50937.1"/>
    <property type="molecule type" value="Genomic_DNA"/>
</dbReference>
<feature type="transmembrane region" description="Helical" evidence="1">
    <location>
        <begin position="285"/>
        <end position="302"/>
    </location>
</feature>
<sequence length="442" mass="47649">MAVTETPSRSRVMATLRSAGVDVFAVLLRAGKLLVRHWPVLLAILFAGEAGRYAALWAAVELSTFSGTLGVLVLVLGPLAAVCALIAALYALRHSLPSLQASADEAAATGDENTAAPKQHPSIVTVLGSVMVPFLAIYASYGYLSEDVFRFVNTAVTDELFNNPDLLLGTADFDEDRTALATGWLAMALVAVAIVLRYGLGVLARQKPMRWIPWAAAYVEVLWLVTLARMLAVHQQAAITWIQERSVAQAVADGWQSVLAFFGPVGNAVDAGSRWLFELLSDADALLVVPVAWLTVGAVVYGQQLREPERRRATSHRRPRSGLVRRMHAPARQVGNELTGGLGDRFGALARGLRRLAVAGLAPMLLFALAFVVAQRLEYAVELLWREVLGPMPLDAYLAFVPHTGMVSHVVGTVAVVCLLGAAIDRVLDRGGHTDRQTVRIR</sequence>
<organism evidence="2 3">
    <name type="scientific">Jiangella ureilytica</name>
    <dbReference type="NCBI Taxonomy" id="2530374"/>
    <lineage>
        <taxon>Bacteria</taxon>
        <taxon>Bacillati</taxon>
        <taxon>Actinomycetota</taxon>
        <taxon>Actinomycetes</taxon>
        <taxon>Jiangellales</taxon>
        <taxon>Jiangellaceae</taxon>
        <taxon>Jiangella</taxon>
    </lineage>
</organism>
<evidence type="ECO:0000313" key="2">
    <source>
        <dbReference type="EMBL" id="TDC50937.1"/>
    </source>
</evidence>
<dbReference type="OrthoDB" id="3322395at2"/>